<feature type="domain" description="Peptidase A1" evidence="8">
    <location>
        <begin position="73"/>
        <end position="432"/>
    </location>
</feature>
<evidence type="ECO:0000256" key="3">
    <source>
        <dbReference type="ARBA" id="ARBA00022750"/>
    </source>
</evidence>
<reference evidence="9" key="1">
    <citation type="submission" date="2021-01" db="UniProtKB">
        <authorList>
            <consortium name="EnsemblPlants"/>
        </authorList>
    </citation>
    <scope>IDENTIFICATION</scope>
</reference>
<accession>A0A7N0UDJ6</accession>
<dbReference type="InterPro" id="IPR032861">
    <property type="entry name" value="TAXi_N"/>
</dbReference>
<organism evidence="9 10">
    <name type="scientific">Kalanchoe fedtschenkoi</name>
    <name type="common">Lavender scallops</name>
    <name type="synonym">South American air plant</name>
    <dbReference type="NCBI Taxonomy" id="63787"/>
    <lineage>
        <taxon>Eukaryota</taxon>
        <taxon>Viridiplantae</taxon>
        <taxon>Streptophyta</taxon>
        <taxon>Embryophyta</taxon>
        <taxon>Tracheophyta</taxon>
        <taxon>Spermatophyta</taxon>
        <taxon>Magnoliopsida</taxon>
        <taxon>eudicotyledons</taxon>
        <taxon>Gunneridae</taxon>
        <taxon>Pentapetalae</taxon>
        <taxon>Saxifragales</taxon>
        <taxon>Crassulaceae</taxon>
        <taxon>Kalanchoe</taxon>
    </lineage>
</organism>
<dbReference type="Proteomes" id="UP000594263">
    <property type="component" value="Unplaced"/>
</dbReference>
<dbReference type="Pfam" id="PF14543">
    <property type="entry name" value="TAXi_N"/>
    <property type="match status" value="1"/>
</dbReference>
<dbReference type="PANTHER" id="PTHR47967">
    <property type="entry name" value="OS07G0603500 PROTEIN-RELATED"/>
    <property type="match status" value="1"/>
</dbReference>
<keyword evidence="10" id="KW-1185">Reference proteome</keyword>
<keyword evidence="3" id="KW-0064">Aspartyl protease</keyword>
<dbReference type="GO" id="GO:0006508">
    <property type="term" value="P:proteolysis"/>
    <property type="evidence" value="ECO:0007669"/>
    <property type="project" value="UniProtKB-KW"/>
</dbReference>
<evidence type="ECO:0000256" key="7">
    <source>
        <dbReference type="SAM" id="SignalP"/>
    </source>
</evidence>
<dbReference type="SUPFAM" id="SSF50630">
    <property type="entry name" value="Acid proteases"/>
    <property type="match status" value="1"/>
</dbReference>
<dbReference type="InterPro" id="IPR001461">
    <property type="entry name" value="Aspartic_peptidase_A1"/>
</dbReference>
<dbReference type="InterPro" id="IPR034161">
    <property type="entry name" value="Pepsin-like_plant"/>
</dbReference>
<evidence type="ECO:0000259" key="8">
    <source>
        <dbReference type="PROSITE" id="PS51767"/>
    </source>
</evidence>
<dbReference type="InterPro" id="IPR021109">
    <property type="entry name" value="Peptidase_aspartic_dom_sf"/>
</dbReference>
<dbReference type="Gene3D" id="2.40.70.10">
    <property type="entry name" value="Acid Proteases"/>
    <property type="match status" value="2"/>
</dbReference>
<dbReference type="CDD" id="cd05476">
    <property type="entry name" value="pepsin_A_like_plant"/>
    <property type="match status" value="1"/>
</dbReference>
<evidence type="ECO:0000313" key="10">
    <source>
        <dbReference type="Proteomes" id="UP000594263"/>
    </source>
</evidence>
<name>A0A7N0UDJ6_KALFE</name>
<keyword evidence="4" id="KW-0378">Hydrolase</keyword>
<dbReference type="PROSITE" id="PS51767">
    <property type="entry name" value="PEPTIDASE_A1"/>
    <property type="match status" value="1"/>
</dbReference>
<sequence length="440" mass="48027">MALNSFQILTLLLLITSSGSTPSPNYLKLPLLLRRPTPPPSATQILSSDTLRLASLCSKSPIVSAATLGSGQYLVTLLLGTPPQTLKLVADTGSDLIWAKCSARTNRTNHPTHSAFFFRKTTSFRPHHCYDSTCRLVSHHRVSHCNHTRRHSPCRYSYAYSDGSETTGVFSVEKSTLSTSSADRVEFENISFGCAFHLAGASLTGGAFSGAQGVMGLGRGPISFSTQLGRKFGNKFSYCLMDYTISPPPSSFLTIGKYQNDSVLRFTPLISNPLSPTFYYISIRHVYINKSKLRIDPSVWALDQFGNGGSIIDSGTTLTFFPKPAYEKIFSALDQLLADVPSPEEPTPGFDLCLNMTDAPRNLRLPRLKFKLAGGAAFEPPPRNYFIATEEGVMCLAVRPVGSDSGFAVIGNLMQQGFLFEFDRVKSRVGFSRHGCALGD</sequence>
<dbReference type="EnsemblPlants" id="Kaladp0062s0048.1.v1.1">
    <property type="protein sequence ID" value="Kaladp0062s0048.1.v1.1.CDS.1"/>
    <property type="gene ID" value="Kaladp0062s0048.v1.1"/>
</dbReference>
<protein>
    <recommendedName>
        <fullName evidence="8">Peptidase A1 domain-containing protein</fullName>
    </recommendedName>
</protein>
<feature type="signal peptide" evidence="7">
    <location>
        <begin position="1"/>
        <end position="20"/>
    </location>
</feature>
<evidence type="ECO:0000256" key="1">
    <source>
        <dbReference type="ARBA" id="ARBA00007447"/>
    </source>
</evidence>
<dbReference type="InterPro" id="IPR032799">
    <property type="entry name" value="TAXi_C"/>
</dbReference>
<feature type="chain" id="PRO_5029907298" description="Peptidase A1 domain-containing protein" evidence="7">
    <location>
        <begin position="21"/>
        <end position="440"/>
    </location>
</feature>
<keyword evidence="2" id="KW-0645">Protease</keyword>
<evidence type="ECO:0000256" key="2">
    <source>
        <dbReference type="ARBA" id="ARBA00022670"/>
    </source>
</evidence>
<feature type="active site" evidence="6">
    <location>
        <position position="91"/>
    </location>
</feature>
<comment type="similarity">
    <text evidence="1">Belongs to the peptidase A1 family.</text>
</comment>
<dbReference type="Gramene" id="Kaladp0062s0048.1.v1.1">
    <property type="protein sequence ID" value="Kaladp0062s0048.1.v1.1.CDS.1"/>
    <property type="gene ID" value="Kaladp0062s0048.v1.1"/>
</dbReference>
<keyword evidence="7" id="KW-0732">Signal</keyword>
<evidence type="ECO:0000256" key="4">
    <source>
        <dbReference type="ARBA" id="ARBA00022801"/>
    </source>
</evidence>
<dbReference type="GO" id="GO:0004190">
    <property type="term" value="F:aspartic-type endopeptidase activity"/>
    <property type="evidence" value="ECO:0007669"/>
    <property type="project" value="UniProtKB-KW"/>
</dbReference>
<dbReference type="FunFam" id="2.40.70.10:FF:000033">
    <property type="entry name" value="Aspartyl protease family protein"/>
    <property type="match status" value="1"/>
</dbReference>
<dbReference type="AlphaFoldDB" id="A0A7N0UDJ6"/>
<evidence type="ECO:0000256" key="6">
    <source>
        <dbReference type="PIRSR" id="PIRSR601461-1"/>
    </source>
</evidence>
<evidence type="ECO:0000256" key="5">
    <source>
        <dbReference type="ARBA" id="ARBA00023180"/>
    </source>
</evidence>
<dbReference type="OMA" id="CRYEYSY"/>
<dbReference type="Pfam" id="PF14541">
    <property type="entry name" value="TAXi_C"/>
    <property type="match status" value="1"/>
</dbReference>
<dbReference type="PRINTS" id="PR00792">
    <property type="entry name" value="PEPSIN"/>
</dbReference>
<evidence type="ECO:0000313" key="9">
    <source>
        <dbReference type="EnsemblPlants" id="Kaladp0062s0048.1.v1.1.CDS.1"/>
    </source>
</evidence>
<keyword evidence="5" id="KW-0325">Glycoprotein</keyword>
<dbReference type="InterPro" id="IPR033121">
    <property type="entry name" value="PEPTIDASE_A1"/>
</dbReference>
<dbReference type="PANTHER" id="PTHR47967:SF46">
    <property type="entry name" value="ASPARTIC PROTEINASE NEPENTHESIN-1"/>
    <property type="match status" value="1"/>
</dbReference>
<proteinExistence type="inferred from homology"/>
<dbReference type="InterPro" id="IPR051708">
    <property type="entry name" value="Plant_Aspart_Prot_A1"/>
</dbReference>
<feature type="active site" evidence="6">
    <location>
        <position position="313"/>
    </location>
</feature>